<organism evidence="1 2">
    <name type="scientific">Sorangium cellulosum</name>
    <name type="common">Polyangium cellulosum</name>
    <dbReference type="NCBI Taxonomy" id="56"/>
    <lineage>
        <taxon>Bacteria</taxon>
        <taxon>Pseudomonadati</taxon>
        <taxon>Myxococcota</taxon>
        <taxon>Polyangia</taxon>
        <taxon>Polyangiales</taxon>
        <taxon>Polyangiaceae</taxon>
        <taxon>Sorangium</taxon>
    </lineage>
</organism>
<name>A0A150Q9D1_SORCE</name>
<comment type="caution">
    <text evidence="1">The sequence shown here is derived from an EMBL/GenBank/DDBJ whole genome shotgun (WGS) entry which is preliminary data.</text>
</comment>
<proteinExistence type="predicted"/>
<sequence>MSTHVFRRVGPSSAELELNALPPGVAVARGPITPEQLITYTLSDDSAIGYLVDWLAKEWEHVGPAEPPEGG</sequence>
<dbReference type="Proteomes" id="UP000075260">
    <property type="component" value="Unassembled WGS sequence"/>
</dbReference>
<gene>
    <name evidence="1" type="ORF">BE15_09570</name>
</gene>
<dbReference type="AlphaFoldDB" id="A0A150Q9D1"/>
<dbReference type="EMBL" id="JEMA01000910">
    <property type="protein sequence ID" value="KYF64482.1"/>
    <property type="molecule type" value="Genomic_DNA"/>
</dbReference>
<reference evidence="1 2" key="1">
    <citation type="submission" date="2014-02" db="EMBL/GenBank/DDBJ databases">
        <title>The small core and large imbalanced accessory genome model reveals a collaborative survival strategy of Sorangium cellulosum strains in nature.</title>
        <authorList>
            <person name="Han K."/>
            <person name="Peng R."/>
            <person name="Blom J."/>
            <person name="Li Y.-Z."/>
        </authorList>
    </citation>
    <scope>NUCLEOTIDE SEQUENCE [LARGE SCALE GENOMIC DNA]</scope>
    <source>
        <strain evidence="1 2">So0008-312</strain>
    </source>
</reference>
<protein>
    <submittedName>
        <fullName evidence="1">Uncharacterized protein</fullName>
    </submittedName>
</protein>
<dbReference type="RefSeq" id="WP_061611687.1">
    <property type="nucleotide sequence ID" value="NZ_JEMA01000910.1"/>
</dbReference>
<accession>A0A150Q9D1</accession>
<evidence type="ECO:0000313" key="2">
    <source>
        <dbReference type="Proteomes" id="UP000075260"/>
    </source>
</evidence>
<evidence type="ECO:0000313" key="1">
    <source>
        <dbReference type="EMBL" id="KYF64482.1"/>
    </source>
</evidence>